<dbReference type="RefSeq" id="WP_265687465.1">
    <property type="nucleotide sequence ID" value="NZ_JAKRRX010000044.1"/>
</dbReference>
<dbReference type="Proteomes" id="UP001155586">
    <property type="component" value="Unassembled WGS sequence"/>
</dbReference>
<keyword evidence="8" id="KW-0560">Oxidoreductase</keyword>
<accession>A0A9X3HRM8</accession>
<dbReference type="InterPro" id="IPR051930">
    <property type="entry name" value="FNR_type-1"/>
</dbReference>
<dbReference type="InterPro" id="IPR008333">
    <property type="entry name" value="Cbr1-like_FAD-bd_dom"/>
</dbReference>
<gene>
    <name evidence="11" type="ORF">MD483_09515</name>
</gene>
<protein>
    <recommendedName>
        <fullName evidence="3">ferredoxin--NADP(+) reductase</fullName>
        <ecNumber evidence="3">1.18.1.2</ecNumber>
    </recommendedName>
</protein>
<feature type="domain" description="FAD-binding FR-type" evidence="10">
    <location>
        <begin position="6"/>
        <end position="107"/>
    </location>
</feature>
<dbReference type="EC" id="1.18.1.2" evidence="3"/>
<dbReference type="InterPro" id="IPR039261">
    <property type="entry name" value="FNR_nucleotide-bd"/>
</dbReference>
<dbReference type="SUPFAM" id="SSF52343">
    <property type="entry name" value="Ferredoxin reductase-like, C-terminal NADP-linked domain"/>
    <property type="match status" value="1"/>
</dbReference>
<evidence type="ECO:0000313" key="12">
    <source>
        <dbReference type="Proteomes" id="UP001155586"/>
    </source>
</evidence>
<evidence type="ECO:0000313" key="11">
    <source>
        <dbReference type="EMBL" id="MCW8334059.1"/>
    </source>
</evidence>
<keyword evidence="5" id="KW-0547">Nucleotide-binding</keyword>
<dbReference type="SUPFAM" id="SSF63380">
    <property type="entry name" value="Riboflavin synthase domain-like"/>
    <property type="match status" value="1"/>
</dbReference>
<evidence type="ECO:0000256" key="9">
    <source>
        <dbReference type="ARBA" id="ARBA00047776"/>
    </source>
</evidence>
<dbReference type="GO" id="GO:0034599">
    <property type="term" value="P:cellular response to oxidative stress"/>
    <property type="evidence" value="ECO:0007669"/>
    <property type="project" value="TreeGrafter"/>
</dbReference>
<dbReference type="CDD" id="cd06195">
    <property type="entry name" value="FNR1"/>
    <property type="match status" value="1"/>
</dbReference>
<dbReference type="AlphaFoldDB" id="A0A9X3HRM8"/>
<evidence type="ECO:0000256" key="5">
    <source>
        <dbReference type="ARBA" id="ARBA00022741"/>
    </source>
</evidence>
<dbReference type="InterPro" id="IPR001433">
    <property type="entry name" value="OxRdtase_FAD/NAD-bd"/>
</dbReference>
<keyword evidence="6" id="KW-0274">FAD</keyword>
<dbReference type="Pfam" id="PF00175">
    <property type="entry name" value="NAD_binding_1"/>
    <property type="match status" value="1"/>
</dbReference>
<dbReference type="PANTHER" id="PTHR47878">
    <property type="entry name" value="OXIDOREDUCTASE FAD/NAD(P)-BINDING DOMAIN PROTEIN"/>
    <property type="match status" value="1"/>
</dbReference>
<name>A0A9X3HRM8_9VIBR</name>
<evidence type="ECO:0000256" key="1">
    <source>
        <dbReference type="ARBA" id="ARBA00001974"/>
    </source>
</evidence>
<dbReference type="EMBL" id="JAKRRX010000044">
    <property type="protein sequence ID" value="MCW8334059.1"/>
    <property type="molecule type" value="Genomic_DNA"/>
</dbReference>
<dbReference type="Gene3D" id="3.40.50.80">
    <property type="entry name" value="Nucleotide-binding domain of ferredoxin-NADP reductase (FNR) module"/>
    <property type="match status" value="1"/>
</dbReference>
<keyword evidence="7" id="KW-0521">NADP</keyword>
<dbReference type="InterPro" id="IPR033892">
    <property type="entry name" value="FNR_bac"/>
</dbReference>
<evidence type="ECO:0000259" key="10">
    <source>
        <dbReference type="PROSITE" id="PS51384"/>
    </source>
</evidence>
<evidence type="ECO:0000256" key="2">
    <source>
        <dbReference type="ARBA" id="ARBA00008312"/>
    </source>
</evidence>
<evidence type="ECO:0000256" key="6">
    <source>
        <dbReference type="ARBA" id="ARBA00022827"/>
    </source>
</evidence>
<dbReference type="Pfam" id="PF00970">
    <property type="entry name" value="FAD_binding_6"/>
    <property type="match status" value="1"/>
</dbReference>
<dbReference type="GO" id="GO:0042167">
    <property type="term" value="P:heme catabolic process"/>
    <property type="evidence" value="ECO:0007669"/>
    <property type="project" value="TreeGrafter"/>
</dbReference>
<comment type="cofactor">
    <cofactor evidence="1">
        <name>FAD</name>
        <dbReference type="ChEBI" id="CHEBI:57692"/>
    </cofactor>
</comment>
<dbReference type="InterPro" id="IPR017927">
    <property type="entry name" value="FAD-bd_FR_type"/>
</dbReference>
<dbReference type="GO" id="GO:0000166">
    <property type="term" value="F:nucleotide binding"/>
    <property type="evidence" value="ECO:0007669"/>
    <property type="project" value="UniProtKB-KW"/>
</dbReference>
<evidence type="ECO:0000256" key="4">
    <source>
        <dbReference type="ARBA" id="ARBA00022630"/>
    </source>
</evidence>
<dbReference type="Gene3D" id="2.40.30.10">
    <property type="entry name" value="Translation factors"/>
    <property type="match status" value="1"/>
</dbReference>
<sequence>MEQVPRDLVLGQVVDKVDWKPGLFSLFVKADIGSYQAGQFTKLALQEEDGHWLKRAYSMVSSFKSSGHELEFLVVTDPTGRLSPMLEALNVGDDLYVGQTVSGFMTADELPDYAKELWLLSTGTAVGAFLSLLREPEKLNHLDRIVLVHAVRYEGDLVYQDLIKSMAEHYGEKFAYVPIVSRESINGALQGRIPTLLLDGQLQQRVGLQVEPNRSFVYLCGNPNMIHDASDALKELGLTKHLRRKPGHFASENYW</sequence>
<dbReference type="GO" id="GO:0004324">
    <property type="term" value="F:ferredoxin-NADP+ reductase activity"/>
    <property type="evidence" value="ECO:0007669"/>
    <property type="project" value="UniProtKB-EC"/>
</dbReference>
<proteinExistence type="inferred from homology"/>
<evidence type="ECO:0000256" key="3">
    <source>
        <dbReference type="ARBA" id="ARBA00013223"/>
    </source>
</evidence>
<keyword evidence="4" id="KW-0285">Flavoprotein</keyword>
<comment type="caution">
    <text evidence="11">The sequence shown here is derived from an EMBL/GenBank/DDBJ whole genome shotgun (WGS) entry which is preliminary data.</text>
</comment>
<reference evidence="11" key="1">
    <citation type="submission" date="2022-02" db="EMBL/GenBank/DDBJ databases">
        <title>Vibrio sp. nov., a new bacterium isolated from Bohai sea, China.</title>
        <authorList>
            <person name="Yuan Y."/>
        </authorList>
    </citation>
    <scope>NUCLEOTIDE SEQUENCE</scope>
    <source>
        <strain evidence="11">DBSS07</strain>
    </source>
</reference>
<dbReference type="PANTHER" id="PTHR47878:SF1">
    <property type="entry name" value="FLAVODOXIN_FERREDOXIN--NADP REDUCTASE"/>
    <property type="match status" value="1"/>
</dbReference>
<evidence type="ECO:0000256" key="8">
    <source>
        <dbReference type="ARBA" id="ARBA00023002"/>
    </source>
</evidence>
<comment type="similarity">
    <text evidence="2">Belongs to the ferredoxin--NADP reductase type 1 family.</text>
</comment>
<keyword evidence="12" id="KW-1185">Reference proteome</keyword>
<evidence type="ECO:0000256" key="7">
    <source>
        <dbReference type="ARBA" id="ARBA00022857"/>
    </source>
</evidence>
<dbReference type="InterPro" id="IPR017938">
    <property type="entry name" value="Riboflavin_synthase-like_b-brl"/>
</dbReference>
<organism evidence="11 12">
    <name type="scientific">Vibrio paucivorans</name>
    <dbReference type="NCBI Taxonomy" id="2829489"/>
    <lineage>
        <taxon>Bacteria</taxon>
        <taxon>Pseudomonadati</taxon>
        <taxon>Pseudomonadota</taxon>
        <taxon>Gammaproteobacteria</taxon>
        <taxon>Vibrionales</taxon>
        <taxon>Vibrionaceae</taxon>
        <taxon>Vibrio</taxon>
    </lineage>
</organism>
<comment type="catalytic activity">
    <reaction evidence="9">
        <text>2 reduced [2Fe-2S]-[ferredoxin] + NADP(+) + H(+) = 2 oxidized [2Fe-2S]-[ferredoxin] + NADPH</text>
        <dbReference type="Rhea" id="RHEA:20125"/>
        <dbReference type="Rhea" id="RHEA-COMP:10000"/>
        <dbReference type="Rhea" id="RHEA-COMP:10001"/>
        <dbReference type="ChEBI" id="CHEBI:15378"/>
        <dbReference type="ChEBI" id="CHEBI:33737"/>
        <dbReference type="ChEBI" id="CHEBI:33738"/>
        <dbReference type="ChEBI" id="CHEBI:57783"/>
        <dbReference type="ChEBI" id="CHEBI:58349"/>
        <dbReference type="EC" id="1.18.1.2"/>
    </reaction>
</comment>
<dbReference type="PROSITE" id="PS51384">
    <property type="entry name" value="FAD_FR"/>
    <property type="match status" value="1"/>
</dbReference>